<dbReference type="SUPFAM" id="SSF47336">
    <property type="entry name" value="ACP-like"/>
    <property type="match status" value="1"/>
</dbReference>
<keyword evidence="7" id="KW-1185">Reference proteome</keyword>
<evidence type="ECO:0000256" key="4">
    <source>
        <dbReference type="ARBA" id="ARBA00023194"/>
    </source>
</evidence>
<dbReference type="PROSITE" id="PS00455">
    <property type="entry name" value="AMP_BINDING"/>
    <property type="match status" value="1"/>
</dbReference>
<gene>
    <name evidence="6" type="ORF">ACFQHW_05325</name>
</gene>
<evidence type="ECO:0000313" key="6">
    <source>
        <dbReference type="EMBL" id="MFC6314990.1"/>
    </source>
</evidence>
<dbReference type="PROSITE" id="PS00012">
    <property type="entry name" value="PHOSPHOPANTETHEINE"/>
    <property type="match status" value="1"/>
</dbReference>
<organism evidence="6 7">
    <name type="scientific">Lapidilactobacillus achengensis</name>
    <dbReference type="NCBI Taxonomy" id="2486000"/>
    <lineage>
        <taxon>Bacteria</taxon>
        <taxon>Bacillati</taxon>
        <taxon>Bacillota</taxon>
        <taxon>Bacilli</taxon>
        <taxon>Lactobacillales</taxon>
        <taxon>Lactobacillaceae</taxon>
        <taxon>Lapidilactobacillus</taxon>
    </lineage>
</organism>
<dbReference type="Pfam" id="PF00501">
    <property type="entry name" value="AMP-binding"/>
    <property type="match status" value="1"/>
</dbReference>
<comment type="cofactor">
    <cofactor evidence="1">
        <name>pantetheine 4'-phosphate</name>
        <dbReference type="ChEBI" id="CHEBI:47942"/>
    </cofactor>
</comment>
<dbReference type="SMART" id="SM00823">
    <property type="entry name" value="PKS_PP"/>
    <property type="match status" value="1"/>
</dbReference>
<dbReference type="EMBL" id="JBHSSM010000015">
    <property type="protein sequence ID" value="MFC6314990.1"/>
    <property type="molecule type" value="Genomic_DNA"/>
</dbReference>
<dbReference type="Gene3D" id="1.10.1200.10">
    <property type="entry name" value="ACP-like"/>
    <property type="match status" value="1"/>
</dbReference>
<dbReference type="PROSITE" id="PS50075">
    <property type="entry name" value="CARRIER"/>
    <property type="match status" value="1"/>
</dbReference>
<evidence type="ECO:0000259" key="5">
    <source>
        <dbReference type="PROSITE" id="PS50075"/>
    </source>
</evidence>
<dbReference type="InterPro" id="IPR009081">
    <property type="entry name" value="PP-bd_ACP"/>
</dbReference>
<dbReference type="InterPro" id="IPR020806">
    <property type="entry name" value="PKS_PP-bd"/>
</dbReference>
<feature type="domain" description="Carrier" evidence="5">
    <location>
        <begin position="505"/>
        <end position="583"/>
    </location>
</feature>
<keyword evidence="2" id="KW-0596">Phosphopantetheine</keyword>
<dbReference type="Proteomes" id="UP001596310">
    <property type="component" value="Unassembled WGS sequence"/>
</dbReference>
<sequence length="1008" mass="111957">MKKIKTGPTIDVFGEFSAKVANSPDEIMILTASQQINYRQMCQEVVTLAASLQRQVAGEKARILLYLPHSYKIIVSVLAVLKLGYSYVPVRHGATAADIAKIAAACQTKFVITAEEDDPRLAGLAQIVLDQSPMMLVPADAADHHLYQPDEELYVLFTSGSTGVPKGCAVSAGNVSYILHNLKTIAQYEPDDVVCFSTPYTFDVAVSEIYAFTLDPKILVYDSSEYAEFKRFPDVAYANHVTHMAVSPSSLLNMIKVYREEQLRRLFAHMKCMMVAGEAFKPELAKAWNRNDWDFRLINLYGPTEATVYATAYELVKGNDYGTNIPIGQPLAGCHYQIEHPNASGVGELVLSGQGIAHGYLNNQAENKKRFRDVAGVRSFRTGDLVSQENSQIIFHGRNDQQVQINGIRVELGEIESRISEDQEITDAVVFSDGATISAVVTAANQALDVPALQKRLISRMPRYMIPSDIRVLAQLPLNASNKVDRKQLKQLFQPAAATNAATPAATDQSTEILVGLMQRVLASKTKQQFDAQTDFFRAGADSLDTIGLLTEIETTFGVAISVDQVYQLRTAEKLIRQIQRESNSTAPNAGTELARGVTSNNDQAIASLSKQVGAFLFAPNELVKQATYEALYLQRFYYDKFAKNTLPFVFKANDNASVAAIEQAIRQLMQENTLLYAKIVKRHGKLLFEDYAVPADLKIPVIRVQGDAPRFNDFVIANYEDELFYARYHQGFLAVWMILVYDTHTDVVGLFDHTVADAPSLTAIRDRLSLLLSPGDHPLVAVPPYQDYCALIRQNNTDPDATLNNWYMQALKNCAVAHHEAVLADLGGIDSCLVEKDFTFVDSVDATIQTAYLVGQRLLPLLDQSAVAVRTIMNIRNLPGFTFNKTVGDLHVSMSFPYYQTDTYAAFKARAQRVLNLFATENFRHSSILEDDAFQNDPDRNQIKAIVSAADLVVVNFLGRVTHQELEAFRRDVVTIQKRLNASDPRVYVTAVENKGMLAIFNNRGLQ</sequence>
<dbReference type="SUPFAM" id="SSF52777">
    <property type="entry name" value="CoA-dependent acyltransferases"/>
    <property type="match status" value="1"/>
</dbReference>
<dbReference type="Gene3D" id="3.30.559.10">
    <property type="entry name" value="Chloramphenicol acetyltransferase-like domain"/>
    <property type="match status" value="1"/>
</dbReference>
<dbReference type="InterPro" id="IPR023213">
    <property type="entry name" value="CAT-like_dom_sf"/>
</dbReference>
<dbReference type="PANTHER" id="PTHR45527:SF1">
    <property type="entry name" value="FATTY ACID SYNTHASE"/>
    <property type="match status" value="1"/>
</dbReference>
<dbReference type="RefSeq" id="WP_125595869.1">
    <property type="nucleotide sequence ID" value="NZ_JBHSSM010000015.1"/>
</dbReference>
<dbReference type="SUPFAM" id="SSF56801">
    <property type="entry name" value="Acetyl-CoA synthetase-like"/>
    <property type="match status" value="1"/>
</dbReference>
<protein>
    <submittedName>
        <fullName evidence="6">Non-ribosomal peptide synthetase</fullName>
    </submittedName>
</protein>
<dbReference type="InterPro" id="IPR020845">
    <property type="entry name" value="AMP-binding_CS"/>
</dbReference>
<dbReference type="InterPro" id="IPR036736">
    <property type="entry name" value="ACP-like_sf"/>
</dbReference>
<dbReference type="Pfam" id="PF00550">
    <property type="entry name" value="PP-binding"/>
    <property type="match status" value="1"/>
</dbReference>
<keyword evidence="3" id="KW-0597">Phosphoprotein</keyword>
<accession>A0ABW1UM05</accession>
<dbReference type="Gene3D" id="3.30.300.30">
    <property type="match status" value="1"/>
</dbReference>
<keyword evidence="4" id="KW-0045">Antibiotic biosynthesis</keyword>
<evidence type="ECO:0000313" key="7">
    <source>
        <dbReference type="Proteomes" id="UP001596310"/>
    </source>
</evidence>
<reference evidence="7" key="1">
    <citation type="journal article" date="2019" name="Int. J. Syst. Evol. Microbiol.">
        <title>The Global Catalogue of Microorganisms (GCM) 10K type strain sequencing project: providing services to taxonomists for standard genome sequencing and annotation.</title>
        <authorList>
            <consortium name="The Broad Institute Genomics Platform"/>
            <consortium name="The Broad Institute Genome Sequencing Center for Infectious Disease"/>
            <person name="Wu L."/>
            <person name="Ma J."/>
        </authorList>
    </citation>
    <scope>NUCLEOTIDE SEQUENCE [LARGE SCALE GENOMIC DNA]</scope>
    <source>
        <strain evidence="7">CCM 8897</strain>
    </source>
</reference>
<evidence type="ECO:0000256" key="2">
    <source>
        <dbReference type="ARBA" id="ARBA00022450"/>
    </source>
</evidence>
<dbReference type="InterPro" id="IPR006162">
    <property type="entry name" value="Ppantetheine_attach_site"/>
</dbReference>
<proteinExistence type="predicted"/>
<name>A0ABW1UM05_9LACO</name>
<dbReference type="InterPro" id="IPR000873">
    <property type="entry name" value="AMP-dep_synth/lig_dom"/>
</dbReference>
<evidence type="ECO:0000256" key="1">
    <source>
        <dbReference type="ARBA" id="ARBA00001957"/>
    </source>
</evidence>
<dbReference type="InterPro" id="IPR042099">
    <property type="entry name" value="ANL_N_sf"/>
</dbReference>
<dbReference type="PANTHER" id="PTHR45527">
    <property type="entry name" value="NONRIBOSOMAL PEPTIDE SYNTHETASE"/>
    <property type="match status" value="1"/>
</dbReference>
<evidence type="ECO:0000256" key="3">
    <source>
        <dbReference type="ARBA" id="ARBA00022553"/>
    </source>
</evidence>
<dbReference type="InterPro" id="IPR045851">
    <property type="entry name" value="AMP-bd_C_sf"/>
</dbReference>
<comment type="caution">
    <text evidence="6">The sequence shown here is derived from an EMBL/GenBank/DDBJ whole genome shotgun (WGS) entry which is preliminary data.</text>
</comment>
<dbReference type="Gene3D" id="3.40.50.12780">
    <property type="entry name" value="N-terminal domain of ligase-like"/>
    <property type="match status" value="1"/>
</dbReference>